<gene>
    <name evidence="1" type="ORF">SPELUC_LOCUS4933</name>
</gene>
<proteinExistence type="predicted"/>
<sequence>MSNWFKVAIEQKYITSFEYDSFQNWEEIGRGGSGTIYSAYSRDIEKTIALKSLYYEDNISLNGFIKEIKNITRVAHHDNIVRFFGITQDPKTEAYYMVLQFANNGDLRSYLRYHFSELDWPTKIGMAKEISSGVNCLHNANIVHRDLHDRNILVHDGRLMITDFGLSKSLDNNTKSIGITLQVINGKRETPVNGTPVDFMNIYCDSWNGDPNLRPSIAEIRDKLNYIRMVPVYHSKKDINIGSLFLINYLD</sequence>
<name>A0ACA9LU21_9GLOM</name>
<evidence type="ECO:0000313" key="1">
    <source>
        <dbReference type="EMBL" id="CAG8544212.1"/>
    </source>
</evidence>
<dbReference type="Proteomes" id="UP000789366">
    <property type="component" value="Unassembled WGS sequence"/>
</dbReference>
<keyword evidence="2" id="KW-1185">Reference proteome</keyword>
<accession>A0ACA9LU21</accession>
<protein>
    <submittedName>
        <fullName evidence="1">10724_t:CDS:1</fullName>
    </submittedName>
</protein>
<organism evidence="1 2">
    <name type="scientific">Cetraspora pellucida</name>
    <dbReference type="NCBI Taxonomy" id="1433469"/>
    <lineage>
        <taxon>Eukaryota</taxon>
        <taxon>Fungi</taxon>
        <taxon>Fungi incertae sedis</taxon>
        <taxon>Mucoromycota</taxon>
        <taxon>Glomeromycotina</taxon>
        <taxon>Glomeromycetes</taxon>
        <taxon>Diversisporales</taxon>
        <taxon>Gigasporaceae</taxon>
        <taxon>Cetraspora</taxon>
    </lineage>
</organism>
<evidence type="ECO:0000313" key="2">
    <source>
        <dbReference type="Proteomes" id="UP000789366"/>
    </source>
</evidence>
<reference evidence="1" key="1">
    <citation type="submission" date="2021-06" db="EMBL/GenBank/DDBJ databases">
        <authorList>
            <person name="Kallberg Y."/>
            <person name="Tangrot J."/>
            <person name="Rosling A."/>
        </authorList>
    </citation>
    <scope>NUCLEOTIDE SEQUENCE</scope>
    <source>
        <strain evidence="1">28 12/20/2015</strain>
    </source>
</reference>
<comment type="caution">
    <text evidence="1">The sequence shown here is derived from an EMBL/GenBank/DDBJ whole genome shotgun (WGS) entry which is preliminary data.</text>
</comment>
<dbReference type="EMBL" id="CAJVPW010004712">
    <property type="protein sequence ID" value="CAG8544212.1"/>
    <property type="molecule type" value="Genomic_DNA"/>
</dbReference>